<evidence type="ECO:0000313" key="2">
    <source>
        <dbReference type="EMBL" id="MBV0900371.1"/>
    </source>
</evidence>
<proteinExistence type="predicted"/>
<dbReference type="EMBL" id="JAHQXE010000001">
    <property type="protein sequence ID" value="MBV0900371.1"/>
    <property type="molecule type" value="Genomic_DNA"/>
</dbReference>
<dbReference type="RefSeq" id="WP_162412327.1">
    <property type="nucleotide sequence ID" value="NZ_JAHQXE010000001.1"/>
</dbReference>
<accession>A0AA41KG59</accession>
<gene>
    <name evidence="2" type="ORF">KTS37_01095</name>
</gene>
<dbReference type="Pfam" id="PF25949">
    <property type="entry name" value="DUF7987"/>
    <property type="match status" value="1"/>
</dbReference>
<sequence>MVSRENRVIAACVVAALVLSLLLGALTQLDDRVLLAVLLGVGVLAPLAVNGYLDDLRPE</sequence>
<protein>
    <submittedName>
        <fullName evidence="2">Uncharacterized protein</fullName>
    </submittedName>
</protein>
<name>A0AA41KG59_9EURY</name>
<dbReference type="AlphaFoldDB" id="A0AA41KG59"/>
<keyword evidence="1" id="KW-0812">Transmembrane</keyword>
<reference evidence="2" key="1">
    <citation type="submission" date="2021-06" db="EMBL/GenBank/DDBJ databases">
        <title>New haloarchaea isolates fom saline soil.</title>
        <authorList>
            <person name="Duran-Viseras A."/>
            <person name="Sanchez-Porro C.S."/>
            <person name="Ventosa A."/>
        </authorList>
    </citation>
    <scope>NUCLEOTIDE SEQUENCE</scope>
    <source>
        <strain evidence="2">JCM 18369</strain>
    </source>
</reference>
<evidence type="ECO:0000313" key="3">
    <source>
        <dbReference type="Proteomes" id="UP001166304"/>
    </source>
</evidence>
<keyword evidence="1" id="KW-1133">Transmembrane helix</keyword>
<keyword evidence="3" id="KW-1185">Reference proteome</keyword>
<feature type="transmembrane region" description="Helical" evidence="1">
    <location>
        <begin position="34"/>
        <end position="53"/>
    </location>
</feature>
<evidence type="ECO:0000256" key="1">
    <source>
        <dbReference type="SAM" id="Phobius"/>
    </source>
</evidence>
<dbReference type="InterPro" id="IPR058293">
    <property type="entry name" value="DUF7987"/>
</dbReference>
<keyword evidence="1" id="KW-0472">Membrane</keyword>
<comment type="caution">
    <text evidence="2">The sequence shown here is derived from an EMBL/GenBank/DDBJ whole genome shotgun (WGS) entry which is preliminary data.</text>
</comment>
<organism evidence="2 3">
    <name type="scientific">Haloarcula salina</name>
    <dbReference type="NCBI Taxonomy" id="1429914"/>
    <lineage>
        <taxon>Archaea</taxon>
        <taxon>Methanobacteriati</taxon>
        <taxon>Methanobacteriota</taxon>
        <taxon>Stenosarchaea group</taxon>
        <taxon>Halobacteria</taxon>
        <taxon>Halobacteriales</taxon>
        <taxon>Haloarculaceae</taxon>
        <taxon>Haloarcula</taxon>
    </lineage>
</organism>
<dbReference type="Proteomes" id="UP001166304">
    <property type="component" value="Unassembled WGS sequence"/>
</dbReference>